<accession>A0AAE9W9Y5</accession>
<proteinExistence type="inferred from homology"/>
<dbReference type="RefSeq" id="XP_056035754.1">
    <property type="nucleotide sequence ID" value="XM_056179651.1"/>
</dbReference>
<dbReference type="GO" id="GO:0016757">
    <property type="term" value="F:glycosyltransferase activity"/>
    <property type="evidence" value="ECO:0007669"/>
    <property type="project" value="UniProtKB-KW"/>
</dbReference>
<dbReference type="KEGG" id="som:SOMG_00858"/>
<keyword evidence="3 7" id="KW-0812">Transmembrane</keyword>
<evidence type="ECO:0000256" key="2">
    <source>
        <dbReference type="ARBA" id="ARBA00005478"/>
    </source>
</evidence>
<evidence type="ECO:0000256" key="7">
    <source>
        <dbReference type="RuleBase" id="RU365084"/>
    </source>
</evidence>
<dbReference type="InterPro" id="IPR009914">
    <property type="entry name" value="DPM2"/>
</dbReference>
<evidence type="ECO:0000256" key="3">
    <source>
        <dbReference type="ARBA" id="ARBA00022692"/>
    </source>
</evidence>
<comment type="subcellular location">
    <subcellularLocation>
        <location evidence="1 7">Endoplasmic reticulum membrane</location>
        <topology evidence="1 7">Multi-pass membrane protein</topology>
    </subcellularLocation>
</comment>
<dbReference type="GO" id="GO:0005789">
    <property type="term" value="C:endoplasmic reticulum membrane"/>
    <property type="evidence" value="ECO:0007669"/>
    <property type="project" value="UniProtKB-SubCell"/>
</dbReference>
<comment type="subunit">
    <text evidence="7">Component of the dolichol-phosphate mannose (DPM) synthase complex.</text>
</comment>
<comment type="function">
    <text evidence="7">Regulatory subunit of the dolichol-phosphate mannose (DPM) synthase complex; essential for the ER localization.</text>
</comment>
<dbReference type="GO" id="GO:0030234">
    <property type="term" value="F:enzyme regulator activity"/>
    <property type="evidence" value="ECO:0007669"/>
    <property type="project" value="UniProtKB-UniRule"/>
</dbReference>
<feature type="transmembrane region" description="Helical" evidence="7">
    <location>
        <begin position="5"/>
        <end position="23"/>
    </location>
</feature>
<keyword evidence="4 7" id="KW-0256">Endoplasmic reticulum</keyword>
<keyword evidence="5 7" id="KW-1133">Transmembrane helix</keyword>
<dbReference type="AlphaFoldDB" id="A0AAE9W9Y5"/>
<keyword evidence="8" id="KW-0328">Glycosyltransferase</keyword>
<organism evidence="8 9">
    <name type="scientific">Schizosaccharomyces osmophilus</name>
    <dbReference type="NCBI Taxonomy" id="2545709"/>
    <lineage>
        <taxon>Eukaryota</taxon>
        <taxon>Fungi</taxon>
        <taxon>Dikarya</taxon>
        <taxon>Ascomycota</taxon>
        <taxon>Taphrinomycotina</taxon>
        <taxon>Schizosaccharomycetes</taxon>
        <taxon>Schizosaccharomycetales</taxon>
        <taxon>Schizosaccharomycetaceae</taxon>
        <taxon>Schizosaccharomyces</taxon>
    </lineage>
</organism>
<dbReference type="PANTHER" id="PTHR15039:SF11">
    <property type="entry name" value="DOLICHOL PHOSPHATE-MANNOSE BIOSYNTHESIS REGULATORY PROTEIN"/>
    <property type="match status" value="1"/>
</dbReference>
<keyword evidence="6 7" id="KW-0472">Membrane</keyword>
<sequence length="72" mass="8376">MLIYLLTAAFIYYTIWILIMPFVDGMNPTHKFFLDREWAIVVPVSLMLFGICLVGTFISLVMIKSEKNTRKT</sequence>
<name>A0AAE9W9Y5_9SCHI</name>
<dbReference type="GO" id="GO:0180047">
    <property type="term" value="P:dolichol phosphate mannose biosynthetic process"/>
    <property type="evidence" value="ECO:0007669"/>
    <property type="project" value="InterPro"/>
</dbReference>
<dbReference type="Pfam" id="PF07297">
    <property type="entry name" value="DPM2"/>
    <property type="match status" value="1"/>
</dbReference>
<evidence type="ECO:0000256" key="6">
    <source>
        <dbReference type="ARBA" id="ARBA00023136"/>
    </source>
</evidence>
<dbReference type="EMBL" id="CP115611">
    <property type="protein sequence ID" value="WBW71511.1"/>
    <property type="molecule type" value="Genomic_DNA"/>
</dbReference>
<evidence type="ECO:0000256" key="1">
    <source>
        <dbReference type="ARBA" id="ARBA00004477"/>
    </source>
</evidence>
<dbReference type="GO" id="GO:0033185">
    <property type="term" value="C:dolichol-phosphate-mannose synthase complex"/>
    <property type="evidence" value="ECO:0007669"/>
    <property type="project" value="TreeGrafter"/>
</dbReference>
<feature type="transmembrane region" description="Helical" evidence="7">
    <location>
        <begin position="38"/>
        <end position="63"/>
    </location>
</feature>
<evidence type="ECO:0000313" key="9">
    <source>
        <dbReference type="Proteomes" id="UP001212411"/>
    </source>
</evidence>
<comment type="similarity">
    <text evidence="2 7">Belongs to the DPM2 family.</text>
</comment>
<comment type="pathway">
    <text evidence="7">Protein modification; protein glycosylation.</text>
</comment>
<keyword evidence="8" id="KW-0808">Transferase</keyword>
<dbReference type="PANTHER" id="PTHR15039">
    <property type="entry name" value="DOLICHOL PHOSPHATE-MANNOSE BIOSYNTHESIS REGULATORY PROTEIN"/>
    <property type="match status" value="1"/>
</dbReference>
<evidence type="ECO:0000256" key="4">
    <source>
        <dbReference type="ARBA" id="ARBA00022824"/>
    </source>
</evidence>
<protein>
    <recommendedName>
        <fullName evidence="7">Dolichol phosphate-mannose biosynthesis regulatory protein</fullName>
    </recommendedName>
</protein>
<dbReference type="GeneID" id="80874340"/>
<evidence type="ECO:0000313" key="8">
    <source>
        <dbReference type="EMBL" id="WBW71511.1"/>
    </source>
</evidence>
<keyword evidence="9" id="KW-1185">Reference proteome</keyword>
<gene>
    <name evidence="8" type="primary">dpm2</name>
    <name evidence="8" type="ORF">SOMG_00858</name>
</gene>
<dbReference type="GO" id="GO:0006506">
    <property type="term" value="P:GPI anchor biosynthetic process"/>
    <property type="evidence" value="ECO:0007669"/>
    <property type="project" value="TreeGrafter"/>
</dbReference>
<evidence type="ECO:0000256" key="5">
    <source>
        <dbReference type="ARBA" id="ARBA00022989"/>
    </source>
</evidence>
<dbReference type="Proteomes" id="UP001212411">
    <property type="component" value="Chromosome 1"/>
</dbReference>
<reference evidence="8 9" key="1">
    <citation type="journal article" date="2023" name="G3 (Bethesda)">
        <title>A high-quality reference genome for the fission yeast Schizosaccharomyces osmophilus.</title>
        <authorList>
            <person name="Jia G.S."/>
            <person name="Zhang W.C."/>
            <person name="Liang Y."/>
            <person name="Liu X.H."/>
            <person name="Rhind N."/>
            <person name="Pidoux A."/>
            <person name="Brysch-Herzberg M."/>
            <person name="Du L.L."/>
        </authorList>
    </citation>
    <scope>NUCLEOTIDE SEQUENCE [LARGE SCALE GENOMIC DNA]</scope>
    <source>
        <strain evidence="8 9">CBS 15793</strain>
    </source>
</reference>